<evidence type="ECO:0000256" key="3">
    <source>
        <dbReference type="ARBA" id="ARBA00022723"/>
    </source>
</evidence>
<accession>A0ABU0VXN0</accession>
<evidence type="ECO:0000256" key="1">
    <source>
        <dbReference type="ARBA" id="ARBA00022448"/>
    </source>
</evidence>
<keyword evidence="4" id="KW-0249">Electron transport</keyword>
<dbReference type="RefSeq" id="WP_306680214.1">
    <property type="nucleotide sequence ID" value="NZ_JAVDBT010000007.1"/>
</dbReference>
<feature type="signal peptide" evidence="6">
    <location>
        <begin position="1"/>
        <end position="23"/>
    </location>
</feature>
<name>A0ABU0VXN0_9RHOB</name>
<dbReference type="Pfam" id="PF01322">
    <property type="entry name" value="Cytochrom_C_2"/>
    <property type="match status" value="1"/>
</dbReference>
<protein>
    <submittedName>
        <fullName evidence="7">Cytochrome c</fullName>
    </submittedName>
</protein>
<dbReference type="Proteomes" id="UP001239680">
    <property type="component" value="Unassembled WGS sequence"/>
</dbReference>
<dbReference type="InterPro" id="IPR002321">
    <property type="entry name" value="Cyt_c_II"/>
</dbReference>
<dbReference type="InterPro" id="IPR015984">
    <property type="entry name" value="Cyt_c_prime_subgr"/>
</dbReference>
<keyword evidence="8" id="KW-1185">Reference proteome</keyword>
<dbReference type="PIRSF" id="PIRSF000027">
    <property type="entry name" value="Cytc_c_prime"/>
    <property type="match status" value="1"/>
</dbReference>
<evidence type="ECO:0000256" key="2">
    <source>
        <dbReference type="ARBA" id="ARBA00022617"/>
    </source>
</evidence>
<evidence type="ECO:0000256" key="6">
    <source>
        <dbReference type="SAM" id="SignalP"/>
    </source>
</evidence>
<sequence length="142" mass="14151">MKLLKLVIASATVALLANGAAQADAPAREAVMKEIGAAMGGLGRIAKGEVAYDAAAAEAAKAALIAAAAAVPEAFKEEGPADAASESKAEIWTNWEDFVKQADALTAAATAADVSSAEAIGASMAALGGTCKDCHTAYRVMK</sequence>
<evidence type="ECO:0000256" key="4">
    <source>
        <dbReference type="ARBA" id="ARBA00022982"/>
    </source>
</evidence>
<dbReference type="InterPro" id="IPR010980">
    <property type="entry name" value="Cyt_c/b562"/>
</dbReference>
<comment type="caution">
    <text evidence="7">The sequence shown here is derived from an EMBL/GenBank/DDBJ whole genome shotgun (WGS) entry which is preliminary data.</text>
</comment>
<dbReference type="PROSITE" id="PS51009">
    <property type="entry name" value="CYTCII"/>
    <property type="match status" value="1"/>
</dbReference>
<dbReference type="SUPFAM" id="SSF47175">
    <property type="entry name" value="Cytochromes"/>
    <property type="match status" value="1"/>
</dbReference>
<keyword evidence="3" id="KW-0479">Metal-binding</keyword>
<dbReference type="InterPro" id="IPR012127">
    <property type="entry name" value="Cyt_c_prime"/>
</dbReference>
<gene>
    <name evidence="7" type="ORF">Q9295_09035</name>
</gene>
<proteinExistence type="predicted"/>
<evidence type="ECO:0000313" key="8">
    <source>
        <dbReference type="Proteomes" id="UP001239680"/>
    </source>
</evidence>
<keyword evidence="5" id="KW-0408">Iron</keyword>
<dbReference type="EMBL" id="JAVDBT010000007">
    <property type="protein sequence ID" value="MDQ2066517.1"/>
    <property type="molecule type" value="Genomic_DNA"/>
</dbReference>
<evidence type="ECO:0000256" key="5">
    <source>
        <dbReference type="ARBA" id="ARBA00023004"/>
    </source>
</evidence>
<keyword evidence="1" id="KW-0813">Transport</keyword>
<keyword evidence="2" id="KW-0349">Heme</keyword>
<reference evidence="7 8" key="1">
    <citation type="submission" date="2023-08" db="EMBL/GenBank/DDBJ databases">
        <title>Characterization of two Paracoccaceae strains isolated from Phycosphere and proposal of Xinfangfangia lacusdiani sp. nov.</title>
        <authorList>
            <person name="Deng Y."/>
            <person name="Zhang Y.Q."/>
        </authorList>
    </citation>
    <scope>NUCLEOTIDE SEQUENCE [LARGE SCALE GENOMIC DNA]</scope>
    <source>
        <strain evidence="7 8">CPCC 101601</strain>
    </source>
</reference>
<organism evidence="7 8">
    <name type="scientific">Pseudogemmobacter lacusdianii</name>
    <dbReference type="NCBI Taxonomy" id="3069608"/>
    <lineage>
        <taxon>Bacteria</taxon>
        <taxon>Pseudomonadati</taxon>
        <taxon>Pseudomonadota</taxon>
        <taxon>Alphaproteobacteria</taxon>
        <taxon>Rhodobacterales</taxon>
        <taxon>Paracoccaceae</taxon>
        <taxon>Pseudogemmobacter</taxon>
    </lineage>
</organism>
<feature type="chain" id="PRO_5045919985" evidence="6">
    <location>
        <begin position="24"/>
        <end position="142"/>
    </location>
</feature>
<evidence type="ECO:0000313" key="7">
    <source>
        <dbReference type="EMBL" id="MDQ2066517.1"/>
    </source>
</evidence>
<dbReference type="Gene3D" id="1.20.120.10">
    <property type="entry name" value="Cytochrome c/b562"/>
    <property type="match status" value="1"/>
</dbReference>
<keyword evidence="6" id="KW-0732">Signal</keyword>
<dbReference type="PRINTS" id="PR00608">
    <property type="entry name" value="CYTCHROMECII"/>
</dbReference>